<keyword evidence="4" id="KW-0808">Transferase</keyword>
<dbReference type="InterPro" id="IPR017205">
    <property type="entry name" value="Sig_transdc_His_kinase_ChrS"/>
</dbReference>
<dbReference type="Proteomes" id="UP000642748">
    <property type="component" value="Unassembled WGS sequence"/>
</dbReference>
<sequence length="425" mass="44708">MWRRRDPDGRDILVRVVVGEDERLVGHGGIVGLAVGLLLVGGALSTFGPGGDPALSVVATVVLTAVAGCWLAALALPRFSWAGRPALPVVYYAGLLVVLSVLVMRSPWFMVVSWVACVYAFLLFEARWAFAGAAAAGVALTVAQAGSPVPESRQSLPLFLISLVAPLLAAGWYLGRESDARRRLIDRLTLANRELAASSAANAALQDRLLAQSCAAGVQQERQRMAREIHDTLAQDLSAVVAQLEVALSADPGEQGWRARVTQARDLARDGLVEARRSVRAMGPRPLDTAALPEALHRLVDQWRERAGVDASCRVDDDLPALPDRAEAELLRVAQTALANVAEHAHASRVRVSLSSVGDAVLLDVRDDGAGFDPAHAVAGTADRGFGIGGMRQRLGEVGGHLEIESAPGAGTAVCARVPIGSGVS</sequence>
<dbReference type="Pfam" id="PF07730">
    <property type="entry name" value="HisKA_3"/>
    <property type="match status" value="1"/>
</dbReference>
<dbReference type="GO" id="GO:0016020">
    <property type="term" value="C:membrane"/>
    <property type="evidence" value="ECO:0007669"/>
    <property type="project" value="InterPro"/>
</dbReference>
<feature type="transmembrane region" description="Helical" evidence="9">
    <location>
        <begin position="158"/>
        <end position="175"/>
    </location>
</feature>
<dbReference type="InterPro" id="IPR050482">
    <property type="entry name" value="Sensor_HK_TwoCompSys"/>
</dbReference>
<organism evidence="11 12">
    <name type="scientific">Rugosimonospora africana</name>
    <dbReference type="NCBI Taxonomy" id="556532"/>
    <lineage>
        <taxon>Bacteria</taxon>
        <taxon>Bacillati</taxon>
        <taxon>Actinomycetota</taxon>
        <taxon>Actinomycetes</taxon>
        <taxon>Micromonosporales</taxon>
        <taxon>Micromonosporaceae</taxon>
        <taxon>Rugosimonospora</taxon>
    </lineage>
</organism>
<dbReference type="CDD" id="cd16917">
    <property type="entry name" value="HATPase_UhpB-NarQ-NarX-like"/>
    <property type="match status" value="1"/>
</dbReference>
<evidence type="ECO:0000256" key="8">
    <source>
        <dbReference type="ARBA" id="ARBA00023012"/>
    </source>
</evidence>
<keyword evidence="9" id="KW-0472">Membrane</keyword>
<dbReference type="PANTHER" id="PTHR24421:SF10">
    <property type="entry name" value="NITRATE_NITRITE SENSOR PROTEIN NARQ"/>
    <property type="match status" value="1"/>
</dbReference>
<dbReference type="Gene3D" id="1.20.5.1930">
    <property type="match status" value="1"/>
</dbReference>
<reference evidence="11" key="1">
    <citation type="submission" date="2021-01" db="EMBL/GenBank/DDBJ databases">
        <title>Whole genome shotgun sequence of Rugosimonospora africana NBRC 104875.</title>
        <authorList>
            <person name="Komaki H."/>
            <person name="Tamura T."/>
        </authorList>
    </citation>
    <scope>NUCLEOTIDE SEQUENCE</scope>
    <source>
        <strain evidence="11">NBRC 104875</strain>
    </source>
</reference>
<dbReference type="EC" id="2.7.13.3" evidence="2"/>
<evidence type="ECO:0000256" key="4">
    <source>
        <dbReference type="ARBA" id="ARBA00022679"/>
    </source>
</evidence>
<dbReference type="Pfam" id="PF02518">
    <property type="entry name" value="HATPase_c"/>
    <property type="match status" value="1"/>
</dbReference>
<evidence type="ECO:0000256" key="7">
    <source>
        <dbReference type="ARBA" id="ARBA00022840"/>
    </source>
</evidence>
<keyword evidence="5" id="KW-0547">Nucleotide-binding</keyword>
<evidence type="ECO:0000259" key="10">
    <source>
        <dbReference type="PROSITE" id="PS50109"/>
    </source>
</evidence>
<keyword evidence="6" id="KW-0418">Kinase</keyword>
<comment type="caution">
    <text evidence="11">The sequence shown here is derived from an EMBL/GenBank/DDBJ whole genome shotgun (WGS) entry which is preliminary data.</text>
</comment>
<feature type="transmembrane region" description="Helical" evidence="9">
    <location>
        <begin position="24"/>
        <end position="48"/>
    </location>
</feature>
<dbReference type="EMBL" id="BONZ01000086">
    <property type="protein sequence ID" value="GIH19876.1"/>
    <property type="molecule type" value="Genomic_DNA"/>
</dbReference>
<feature type="transmembrane region" description="Helical" evidence="9">
    <location>
        <begin position="89"/>
        <end position="122"/>
    </location>
</feature>
<evidence type="ECO:0000256" key="2">
    <source>
        <dbReference type="ARBA" id="ARBA00012438"/>
    </source>
</evidence>
<proteinExistence type="predicted"/>
<keyword evidence="9" id="KW-0812">Transmembrane</keyword>
<evidence type="ECO:0000313" key="11">
    <source>
        <dbReference type="EMBL" id="GIH19876.1"/>
    </source>
</evidence>
<dbReference type="SMART" id="SM00387">
    <property type="entry name" value="HATPase_c"/>
    <property type="match status" value="1"/>
</dbReference>
<evidence type="ECO:0000256" key="9">
    <source>
        <dbReference type="SAM" id="Phobius"/>
    </source>
</evidence>
<evidence type="ECO:0000256" key="3">
    <source>
        <dbReference type="ARBA" id="ARBA00022553"/>
    </source>
</evidence>
<name>A0A8J3R0B9_9ACTN</name>
<keyword evidence="3" id="KW-0597">Phosphoprotein</keyword>
<dbReference type="Gene3D" id="3.30.565.10">
    <property type="entry name" value="Histidine kinase-like ATPase, C-terminal domain"/>
    <property type="match status" value="1"/>
</dbReference>
<dbReference type="InterPro" id="IPR005467">
    <property type="entry name" value="His_kinase_dom"/>
</dbReference>
<dbReference type="InterPro" id="IPR036890">
    <property type="entry name" value="HATPase_C_sf"/>
</dbReference>
<gene>
    <name evidence="11" type="ORF">Raf01_80480</name>
</gene>
<dbReference type="PROSITE" id="PS50109">
    <property type="entry name" value="HIS_KIN"/>
    <property type="match status" value="1"/>
</dbReference>
<comment type="catalytic activity">
    <reaction evidence="1">
        <text>ATP + protein L-histidine = ADP + protein N-phospho-L-histidine.</text>
        <dbReference type="EC" id="2.7.13.3"/>
    </reaction>
</comment>
<evidence type="ECO:0000313" key="12">
    <source>
        <dbReference type="Proteomes" id="UP000642748"/>
    </source>
</evidence>
<evidence type="ECO:0000256" key="1">
    <source>
        <dbReference type="ARBA" id="ARBA00000085"/>
    </source>
</evidence>
<keyword evidence="7" id="KW-0067">ATP-binding</keyword>
<dbReference type="InterPro" id="IPR011712">
    <property type="entry name" value="Sig_transdc_His_kin_sub3_dim/P"/>
</dbReference>
<evidence type="ECO:0000256" key="6">
    <source>
        <dbReference type="ARBA" id="ARBA00022777"/>
    </source>
</evidence>
<keyword evidence="12" id="KW-1185">Reference proteome</keyword>
<dbReference type="InterPro" id="IPR003594">
    <property type="entry name" value="HATPase_dom"/>
</dbReference>
<feature type="transmembrane region" description="Helical" evidence="9">
    <location>
        <begin position="128"/>
        <end position="146"/>
    </location>
</feature>
<dbReference type="GO" id="GO:0005524">
    <property type="term" value="F:ATP binding"/>
    <property type="evidence" value="ECO:0007669"/>
    <property type="project" value="UniProtKB-KW"/>
</dbReference>
<evidence type="ECO:0000256" key="5">
    <source>
        <dbReference type="ARBA" id="ARBA00022741"/>
    </source>
</evidence>
<feature type="domain" description="Histidine kinase" evidence="10">
    <location>
        <begin position="329"/>
        <end position="422"/>
    </location>
</feature>
<accession>A0A8J3R0B9</accession>
<keyword evidence="9" id="KW-1133">Transmembrane helix</keyword>
<dbReference type="GO" id="GO:0046983">
    <property type="term" value="F:protein dimerization activity"/>
    <property type="evidence" value="ECO:0007669"/>
    <property type="project" value="InterPro"/>
</dbReference>
<feature type="transmembrane region" description="Helical" evidence="9">
    <location>
        <begin position="54"/>
        <end position="77"/>
    </location>
</feature>
<dbReference type="GO" id="GO:0000155">
    <property type="term" value="F:phosphorelay sensor kinase activity"/>
    <property type="evidence" value="ECO:0007669"/>
    <property type="project" value="InterPro"/>
</dbReference>
<keyword evidence="8" id="KW-0902">Two-component regulatory system</keyword>
<dbReference type="PIRSF" id="PIRSF037434">
    <property type="entry name" value="STHK_ChrS"/>
    <property type="match status" value="1"/>
</dbReference>
<dbReference type="SUPFAM" id="SSF55874">
    <property type="entry name" value="ATPase domain of HSP90 chaperone/DNA topoisomerase II/histidine kinase"/>
    <property type="match status" value="1"/>
</dbReference>
<dbReference type="AlphaFoldDB" id="A0A8J3R0B9"/>
<protein>
    <recommendedName>
        <fullName evidence="2">histidine kinase</fullName>
        <ecNumber evidence="2">2.7.13.3</ecNumber>
    </recommendedName>
</protein>
<dbReference type="PANTHER" id="PTHR24421">
    <property type="entry name" value="NITRATE/NITRITE SENSOR PROTEIN NARX-RELATED"/>
    <property type="match status" value="1"/>
</dbReference>